<dbReference type="Pfam" id="PF13263">
    <property type="entry name" value="PHP_C"/>
    <property type="match status" value="1"/>
</dbReference>
<accession>A0A7J4JZR9</accession>
<comment type="caution">
    <text evidence="1">The sequence shown here is derived from an EMBL/GenBank/DDBJ whole genome shotgun (WGS) entry which is preliminary data.</text>
</comment>
<evidence type="ECO:0000313" key="1">
    <source>
        <dbReference type="EMBL" id="HIH21387.1"/>
    </source>
</evidence>
<protein>
    <recommendedName>
        <fullName evidence="3">PHP domain-containing protein</fullName>
    </recommendedName>
</protein>
<evidence type="ECO:0008006" key="3">
    <source>
        <dbReference type="Google" id="ProtNLM"/>
    </source>
</evidence>
<dbReference type="AlphaFoldDB" id="A0A7J4JZR9"/>
<proteinExistence type="predicted"/>
<dbReference type="Proteomes" id="UP000590964">
    <property type="component" value="Unassembled WGS sequence"/>
</dbReference>
<organism evidence="1 2">
    <name type="scientific">Candidatus Iainarchaeum sp</name>
    <dbReference type="NCBI Taxonomy" id="3101447"/>
    <lineage>
        <taxon>Archaea</taxon>
        <taxon>Candidatus Iainarchaeota</taxon>
        <taxon>Candidatus Iainarchaeia</taxon>
        <taxon>Candidatus Iainarchaeales</taxon>
        <taxon>Candidatus Iainarchaeaceae</taxon>
        <taxon>Candidatus Iainarchaeum</taxon>
    </lineage>
</organism>
<evidence type="ECO:0000313" key="2">
    <source>
        <dbReference type="Proteomes" id="UP000590964"/>
    </source>
</evidence>
<gene>
    <name evidence="1" type="ORF">HA222_01835</name>
</gene>
<dbReference type="Gene3D" id="3.20.20.140">
    <property type="entry name" value="Metal-dependent hydrolases"/>
    <property type="match status" value="1"/>
</dbReference>
<name>A0A7J4JZR9_9ARCH</name>
<dbReference type="InterPro" id="IPR016195">
    <property type="entry name" value="Pol/histidinol_Pase-like"/>
</dbReference>
<reference evidence="2" key="1">
    <citation type="journal article" date="2020" name="bioRxiv">
        <title>A rank-normalized archaeal taxonomy based on genome phylogeny resolves widespread incomplete and uneven classifications.</title>
        <authorList>
            <person name="Rinke C."/>
            <person name="Chuvochina M."/>
            <person name="Mussig A.J."/>
            <person name="Chaumeil P.-A."/>
            <person name="Waite D.W."/>
            <person name="Whitman W.B."/>
            <person name="Parks D.H."/>
            <person name="Hugenholtz P."/>
        </authorList>
    </citation>
    <scope>NUCLEOTIDE SEQUENCE [LARGE SCALE GENOMIC DNA]</scope>
</reference>
<dbReference type="SUPFAM" id="SSF89550">
    <property type="entry name" value="PHP domain-like"/>
    <property type="match status" value="1"/>
</dbReference>
<dbReference type="EMBL" id="DUFW01000026">
    <property type="protein sequence ID" value="HIH21387.1"/>
    <property type="molecule type" value="Genomic_DNA"/>
</dbReference>
<sequence>MESRVVTADLHSHLLEKKVKPLKYWQGVQKAGLDVIAITEHAEYNPKKAFELVNEKKPEGVLLIPGTELFTSLGHVIALGESSEIYEIPELLEKGVSIEKAVELARENRIVLSFAHPWGFDSDSVAYVGGVSKLRHYAVHGSMGVEAYNGMIGTLAESVLRSKWVKKPIGFFAYMEKNRLSRSAGIGKIMGSIKKKLDKKAYDIIQRNLNAMEFGEEANFITAGSDAHFPDRIGTGILKLKVSSERILSEASFLEALKDKSNVIWAGPPSVEVKEGVFQKKRLGVKKSELLGGFKYVMKRRIFRRKKPKSKG</sequence>